<evidence type="ECO:0000256" key="3">
    <source>
        <dbReference type="HAMAP-Rule" id="MF_00242"/>
    </source>
</evidence>
<dbReference type="EMBL" id="JBHSTI010000008">
    <property type="protein sequence ID" value="MFC6239179.1"/>
    <property type="molecule type" value="Genomic_DNA"/>
</dbReference>
<keyword evidence="3" id="KW-0963">Cytoplasm</keyword>
<comment type="caution">
    <text evidence="4">The sequence shown here is derived from an EMBL/GenBank/DDBJ whole genome shotgun (WGS) entry which is preliminary data.</text>
</comment>
<dbReference type="EC" id="3.5.3.6" evidence="3"/>
<name>A0ABW1T4E7_9ACTN</name>
<gene>
    <name evidence="3" type="primary">arcA</name>
    <name evidence="4" type="ORF">ACFQGU_14955</name>
</gene>
<evidence type="ECO:0000313" key="4">
    <source>
        <dbReference type="EMBL" id="MFC6239179.1"/>
    </source>
</evidence>
<organism evidence="4 5">
    <name type="scientific">Longivirga aurantiaca</name>
    <dbReference type="NCBI Taxonomy" id="1837743"/>
    <lineage>
        <taxon>Bacteria</taxon>
        <taxon>Bacillati</taxon>
        <taxon>Actinomycetota</taxon>
        <taxon>Actinomycetes</taxon>
        <taxon>Sporichthyales</taxon>
        <taxon>Sporichthyaceae</taxon>
        <taxon>Longivirga</taxon>
    </lineage>
</organism>
<accession>A0ABW1T4E7</accession>
<comment type="similarity">
    <text evidence="1 3">Belongs to the arginine deiminase family.</text>
</comment>
<dbReference type="PANTHER" id="PTHR47271">
    <property type="entry name" value="ARGININE DEIMINASE"/>
    <property type="match status" value="1"/>
</dbReference>
<comment type="catalytic activity">
    <reaction evidence="3">
        <text>L-arginine + H2O = L-citrulline + NH4(+)</text>
        <dbReference type="Rhea" id="RHEA:19597"/>
        <dbReference type="ChEBI" id="CHEBI:15377"/>
        <dbReference type="ChEBI" id="CHEBI:28938"/>
        <dbReference type="ChEBI" id="CHEBI:32682"/>
        <dbReference type="ChEBI" id="CHEBI:57743"/>
        <dbReference type="EC" id="3.5.3.6"/>
    </reaction>
</comment>
<dbReference type="NCBIfam" id="NF002381">
    <property type="entry name" value="PRK01388.1"/>
    <property type="match status" value="1"/>
</dbReference>
<keyword evidence="5" id="KW-1185">Reference proteome</keyword>
<dbReference type="Pfam" id="PF02274">
    <property type="entry name" value="ADI"/>
    <property type="match status" value="1"/>
</dbReference>
<dbReference type="HAMAP" id="MF_00242">
    <property type="entry name" value="Arg_deiminase"/>
    <property type="match status" value="1"/>
</dbReference>
<dbReference type="RefSeq" id="WP_386768021.1">
    <property type="nucleotide sequence ID" value="NZ_JBHSTI010000008.1"/>
</dbReference>
<comment type="subcellular location">
    <subcellularLocation>
        <location evidence="3">Cytoplasm</location>
    </subcellularLocation>
</comment>
<proteinExistence type="inferred from homology"/>
<dbReference type="Gene3D" id="1.10.3930.10">
    <property type="entry name" value="Arginine deiminase"/>
    <property type="match status" value="1"/>
</dbReference>
<dbReference type="SUPFAM" id="SSF55909">
    <property type="entry name" value="Pentein"/>
    <property type="match status" value="1"/>
</dbReference>
<keyword evidence="2 3" id="KW-0378">Hydrolase</keyword>
<comment type="pathway">
    <text evidence="3">Amino-acid degradation; L-arginine degradation via ADI pathway; carbamoyl phosphate from L-arginine: step 1/2.</text>
</comment>
<keyword evidence="3" id="KW-0056">Arginine metabolism</keyword>
<dbReference type="InterPro" id="IPR003876">
    <property type="entry name" value="Arg_deiminase"/>
</dbReference>
<sequence>MTFHVDSEVGVLKQAILHRPGLELSRLTPQNVEDLLFDDVMWAERAREEHDAFAASLRDKGVTVHLFHELLVTALDQPGARDFIADELTTANRFGPALEAQLDELVLRAPAETLAEVLIGGVLRKDIDLDEGASLLWAYLEPMDFLLRPLPNHLFQRDNSAFVYDGLSVNPMSKPARKRETINSRAVWNFHPMFRDAGLHFYYGNDNEYHDPANVEGGDILVIGNGAVMVGMGERTTPQGVEFLARQWFAHGKVTRVIVVELPKERAFMHLDTAMTMIDRDAFSVYPFLSGNLRCFTLEPIGSGEGDYKVAEHDELFPVVAESLGLDRLRVLKTPIDEHGAAREQWDDGNNFLAVAPGVIFGYERNTTTNTFLRRNGIEVVTIAGSELGRGRGGPRCMTCPIEREPVG</sequence>
<evidence type="ECO:0000256" key="2">
    <source>
        <dbReference type="ARBA" id="ARBA00022801"/>
    </source>
</evidence>
<dbReference type="PANTHER" id="PTHR47271:SF2">
    <property type="entry name" value="ARGININE DEIMINASE"/>
    <property type="match status" value="1"/>
</dbReference>
<evidence type="ECO:0000313" key="5">
    <source>
        <dbReference type="Proteomes" id="UP001596138"/>
    </source>
</evidence>
<dbReference type="GO" id="GO:0016990">
    <property type="term" value="F:arginine deiminase activity"/>
    <property type="evidence" value="ECO:0007669"/>
    <property type="project" value="UniProtKB-EC"/>
</dbReference>
<feature type="active site" description="Amidino-cysteine intermediate" evidence="3">
    <location>
        <position position="397"/>
    </location>
</feature>
<dbReference type="PIRSF" id="PIRSF006356">
    <property type="entry name" value="Arg_deiminase"/>
    <property type="match status" value="1"/>
</dbReference>
<evidence type="ECO:0000256" key="1">
    <source>
        <dbReference type="ARBA" id="ARBA00010206"/>
    </source>
</evidence>
<dbReference type="Gene3D" id="3.75.10.10">
    <property type="entry name" value="L-arginine/glycine Amidinotransferase, Chain A"/>
    <property type="match status" value="1"/>
</dbReference>
<dbReference type="PRINTS" id="PR01466">
    <property type="entry name" value="ARGDEIMINASE"/>
</dbReference>
<protein>
    <recommendedName>
        <fullName evidence="3">Arginine deiminase</fullName>
        <shortName evidence="3">ADI</shortName>
        <ecNumber evidence="3">3.5.3.6</ecNumber>
    </recommendedName>
    <alternativeName>
        <fullName evidence="3">Arginine dihydrolase</fullName>
        <shortName evidence="3">AD</shortName>
    </alternativeName>
</protein>
<dbReference type="Proteomes" id="UP001596138">
    <property type="component" value="Unassembled WGS sequence"/>
</dbReference>
<reference evidence="5" key="1">
    <citation type="journal article" date="2019" name="Int. J. Syst. Evol. Microbiol.">
        <title>The Global Catalogue of Microorganisms (GCM) 10K type strain sequencing project: providing services to taxonomists for standard genome sequencing and annotation.</title>
        <authorList>
            <consortium name="The Broad Institute Genomics Platform"/>
            <consortium name="The Broad Institute Genome Sequencing Center for Infectious Disease"/>
            <person name="Wu L."/>
            <person name="Ma J."/>
        </authorList>
    </citation>
    <scope>NUCLEOTIDE SEQUENCE [LARGE SCALE GENOMIC DNA]</scope>
    <source>
        <strain evidence="5">CGMCC 4.7317</strain>
    </source>
</reference>